<keyword evidence="1" id="KW-0812">Transmembrane</keyword>
<feature type="transmembrane region" description="Helical" evidence="1">
    <location>
        <begin position="20"/>
        <end position="41"/>
    </location>
</feature>
<feature type="transmembrane region" description="Helical" evidence="1">
    <location>
        <begin position="194"/>
        <end position="213"/>
    </location>
</feature>
<protein>
    <submittedName>
        <fullName evidence="2">Uncharacterized protein</fullName>
    </submittedName>
</protein>
<proteinExistence type="predicted"/>
<comment type="caution">
    <text evidence="2">The sequence shown here is derived from an EMBL/GenBank/DDBJ whole genome shotgun (WGS) entry which is preliminary data.</text>
</comment>
<evidence type="ECO:0000313" key="3">
    <source>
        <dbReference type="Proteomes" id="UP000019277"/>
    </source>
</evidence>
<evidence type="ECO:0000313" key="2">
    <source>
        <dbReference type="EMBL" id="EWC64021.1"/>
    </source>
</evidence>
<dbReference type="eggNOG" id="ENOG5034CBI">
    <property type="taxonomic scope" value="Bacteria"/>
</dbReference>
<keyword evidence="3" id="KW-1185">Reference proteome</keyword>
<feature type="transmembrane region" description="Helical" evidence="1">
    <location>
        <begin position="225"/>
        <end position="248"/>
    </location>
</feature>
<dbReference type="OrthoDB" id="4207381at2"/>
<gene>
    <name evidence="2" type="ORF">UO65_0642</name>
</gene>
<organism evidence="2 3">
    <name type="scientific">Actinokineospora spheciospongiae</name>
    <dbReference type="NCBI Taxonomy" id="909613"/>
    <lineage>
        <taxon>Bacteria</taxon>
        <taxon>Bacillati</taxon>
        <taxon>Actinomycetota</taxon>
        <taxon>Actinomycetes</taxon>
        <taxon>Pseudonocardiales</taxon>
        <taxon>Pseudonocardiaceae</taxon>
        <taxon>Actinokineospora</taxon>
    </lineage>
</organism>
<reference evidence="2 3" key="1">
    <citation type="journal article" date="2014" name="Genome Announc.">
        <title>Draft Genome Sequence of the Antitrypanosomally Active Sponge-Associated Bacterium Actinokineospora sp. Strain EG49.</title>
        <authorList>
            <person name="Harjes J."/>
            <person name="Ryu T."/>
            <person name="Abdelmohsen U.R."/>
            <person name="Moitinho-Silva L."/>
            <person name="Horn H."/>
            <person name="Ravasi T."/>
            <person name="Hentschel U."/>
        </authorList>
    </citation>
    <scope>NUCLEOTIDE SEQUENCE [LARGE SCALE GENOMIC DNA]</scope>
    <source>
        <strain evidence="2 3">EG49</strain>
    </source>
</reference>
<dbReference type="RefSeq" id="WP_035278553.1">
    <property type="nucleotide sequence ID" value="NZ_AYXG01000026.1"/>
</dbReference>
<dbReference type="EMBL" id="AYXG01000026">
    <property type="protein sequence ID" value="EWC64021.1"/>
    <property type="molecule type" value="Genomic_DNA"/>
</dbReference>
<name>W7J4U0_9PSEU</name>
<evidence type="ECO:0000256" key="1">
    <source>
        <dbReference type="SAM" id="Phobius"/>
    </source>
</evidence>
<keyword evidence="1" id="KW-1133">Transmembrane helix</keyword>
<dbReference type="Proteomes" id="UP000019277">
    <property type="component" value="Unassembled WGS sequence"/>
</dbReference>
<sequence>MDWAQTPDADNTPFYASGTFWAIAAVAVAIAAIGVGAWAAWRSANPKRQLNIWIGSDTPLMTTRAEGITVGFEGTPLADPHIVRVQIAARGRKDIVPADFAGPLRIDLATPVLRLIATHSTTKRDNLPAPALTVDDTALVLDPTILPGDQRTTLDVLLDSTPELAVTAPLANVTVKKTDPNPSPSPRQKPLMDGFLLGMGFMAGTSILAPVAADIVTASGFSDTISVVVGLTGVLLTSACGAGLIIALSRISKADQ</sequence>
<dbReference type="AlphaFoldDB" id="W7J4U0"/>
<accession>W7J4U0</accession>
<keyword evidence="1" id="KW-0472">Membrane</keyword>